<feature type="compositionally biased region" description="Basic and acidic residues" evidence="1">
    <location>
        <begin position="7"/>
        <end position="19"/>
    </location>
</feature>
<comment type="caution">
    <text evidence="2">The sequence shown here is derived from an EMBL/GenBank/DDBJ whole genome shotgun (WGS) entry which is preliminary data.</text>
</comment>
<evidence type="ECO:0000313" key="2">
    <source>
        <dbReference type="EMBL" id="EYF05403.1"/>
    </source>
</evidence>
<accession>A0A017T807</accession>
<dbReference type="Proteomes" id="UP000019678">
    <property type="component" value="Unassembled WGS sequence"/>
</dbReference>
<name>A0A017T807_9BACT</name>
<protein>
    <submittedName>
        <fullName evidence="2">Uncharacterized protein</fullName>
    </submittedName>
</protein>
<reference evidence="2 3" key="1">
    <citation type="submission" date="2013-05" db="EMBL/GenBank/DDBJ databases">
        <title>Genome assembly of Chondromyces apiculatus DSM 436.</title>
        <authorList>
            <person name="Sharma G."/>
            <person name="Khatri I."/>
            <person name="Kaur C."/>
            <person name="Mayilraj S."/>
            <person name="Subramanian S."/>
        </authorList>
    </citation>
    <scope>NUCLEOTIDE SEQUENCE [LARGE SCALE GENOMIC DNA]</scope>
    <source>
        <strain evidence="2 3">DSM 436</strain>
    </source>
</reference>
<organism evidence="2 3">
    <name type="scientific">Chondromyces apiculatus DSM 436</name>
    <dbReference type="NCBI Taxonomy" id="1192034"/>
    <lineage>
        <taxon>Bacteria</taxon>
        <taxon>Pseudomonadati</taxon>
        <taxon>Myxococcota</taxon>
        <taxon>Polyangia</taxon>
        <taxon>Polyangiales</taxon>
        <taxon>Polyangiaceae</taxon>
        <taxon>Chondromyces</taxon>
    </lineage>
</organism>
<dbReference type="AlphaFoldDB" id="A0A017T807"/>
<gene>
    <name evidence="2" type="ORF">CAP_3320</name>
</gene>
<proteinExistence type="predicted"/>
<sequence length="78" mass="8413">MMMSGRENLREGIREDNRQTQHGSPSKRSDVRRSGALPLQGAVSGRSCGVEVSLTASQAFDVIPGAKFLPGKKEIRTA</sequence>
<feature type="region of interest" description="Disordered" evidence="1">
    <location>
        <begin position="1"/>
        <end position="44"/>
    </location>
</feature>
<dbReference type="EMBL" id="ASRX01000024">
    <property type="protein sequence ID" value="EYF05403.1"/>
    <property type="molecule type" value="Genomic_DNA"/>
</dbReference>
<evidence type="ECO:0000313" key="3">
    <source>
        <dbReference type="Proteomes" id="UP000019678"/>
    </source>
</evidence>
<keyword evidence="3" id="KW-1185">Reference proteome</keyword>
<evidence type="ECO:0000256" key="1">
    <source>
        <dbReference type="SAM" id="MobiDB-lite"/>
    </source>
</evidence>